<evidence type="ECO:0000313" key="2">
    <source>
        <dbReference type="Proteomes" id="UP000033423"/>
    </source>
</evidence>
<gene>
    <name evidence="1" type="ORF">MBAV_003280</name>
</gene>
<dbReference type="AlphaFoldDB" id="A0A0F3GRE1"/>
<reference evidence="1 2" key="1">
    <citation type="submission" date="2015-02" db="EMBL/GenBank/DDBJ databases">
        <title>Single-cell genomics of uncultivated deep-branching MTB reveals a conserved set of magnetosome genes.</title>
        <authorList>
            <person name="Kolinko S."/>
            <person name="Richter M."/>
            <person name="Glockner F.O."/>
            <person name="Brachmann A."/>
            <person name="Schuler D."/>
        </authorList>
    </citation>
    <scope>NUCLEOTIDE SEQUENCE [LARGE SCALE GENOMIC DNA]</scope>
    <source>
        <strain evidence="1">TM-1</strain>
    </source>
</reference>
<sequence length="133" mass="15179">MKIFVAYGFNDRDKWIKDLVFPIIEAFRDEVINGANLKGEGTIDDAIKGKIEESDALIGFTTRREKVDHRDEWSTHRWVTDEIAHANATRKPIAIVIETGVKHEGMIAGFQYIPTVSWTPNNKSKLFKESCND</sequence>
<dbReference type="EMBL" id="LACI01001406">
    <property type="protein sequence ID" value="KJU84535.1"/>
    <property type="molecule type" value="Genomic_DNA"/>
</dbReference>
<proteinExistence type="predicted"/>
<organism evidence="1 2">
    <name type="scientific">Candidatus Magnetobacterium bavaricum</name>
    <dbReference type="NCBI Taxonomy" id="29290"/>
    <lineage>
        <taxon>Bacteria</taxon>
        <taxon>Pseudomonadati</taxon>
        <taxon>Nitrospirota</taxon>
        <taxon>Thermodesulfovibrionia</taxon>
        <taxon>Thermodesulfovibrionales</taxon>
        <taxon>Candidatus Magnetobacteriaceae</taxon>
        <taxon>Candidatus Magnetobacterium</taxon>
    </lineage>
</organism>
<comment type="caution">
    <text evidence="1">The sequence shown here is derived from an EMBL/GenBank/DDBJ whole genome shotgun (WGS) entry which is preliminary data.</text>
</comment>
<name>A0A0F3GRE1_9BACT</name>
<evidence type="ECO:0008006" key="3">
    <source>
        <dbReference type="Google" id="ProtNLM"/>
    </source>
</evidence>
<protein>
    <recommendedName>
        <fullName evidence="3">Thoeris protein ThsB TIR-like domain-containing protein</fullName>
    </recommendedName>
</protein>
<evidence type="ECO:0000313" key="1">
    <source>
        <dbReference type="EMBL" id="KJU84535.1"/>
    </source>
</evidence>
<accession>A0A0F3GRE1</accession>
<keyword evidence="2" id="KW-1185">Reference proteome</keyword>
<dbReference type="Proteomes" id="UP000033423">
    <property type="component" value="Unassembled WGS sequence"/>
</dbReference>